<evidence type="ECO:0000256" key="2">
    <source>
        <dbReference type="ARBA" id="ARBA00022801"/>
    </source>
</evidence>
<proteinExistence type="predicted"/>
<dbReference type="PANTHER" id="PTHR43343">
    <property type="entry name" value="PEPTIDASE S12"/>
    <property type="match status" value="1"/>
</dbReference>
<evidence type="ECO:0000259" key="4">
    <source>
        <dbReference type="SMART" id="SM00228"/>
    </source>
</evidence>
<accession>A0A953LDT0</accession>
<dbReference type="GO" id="GO:0006508">
    <property type="term" value="P:proteolysis"/>
    <property type="evidence" value="ECO:0007669"/>
    <property type="project" value="UniProtKB-KW"/>
</dbReference>
<dbReference type="Pfam" id="PF13180">
    <property type="entry name" value="PDZ_2"/>
    <property type="match status" value="1"/>
</dbReference>
<dbReference type="PRINTS" id="PR00834">
    <property type="entry name" value="PROTEASES2C"/>
</dbReference>
<feature type="domain" description="PDZ" evidence="4">
    <location>
        <begin position="212"/>
        <end position="297"/>
    </location>
</feature>
<dbReference type="SMART" id="SM00228">
    <property type="entry name" value="PDZ"/>
    <property type="match status" value="1"/>
</dbReference>
<dbReference type="InterPro" id="IPR001940">
    <property type="entry name" value="Peptidase_S1C"/>
</dbReference>
<evidence type="ECO:0000256" key="3">
    <source>
        <dbReference type="SAM" id="MobiDB-lite"/>
    </source>
</evidence>
<dbReference type="SUPFAM" id="SSF50156">
    <property type="entry name" value="PDZ domain-like"/>
    <property type="match status" value="1"/>
</dbReference>
<dbReference type="PANTHER" id="PTHR43343:SF3">
    <property type="entry name" value="PROTEASE DO-LIKE 8, CHLOROPLASTIC"/>
    <property type="match status" value="1"/>
</dbReference>
<comment type="caution">
    <text evidence="5">The sequence shown here is derived from an EMBL/GenBank/DDBJ whole genome shotgun (WGS) entry which is preliminary data.</text>
</comment>
<protein>
    <recommendedName>
        <fullName evidence="4">PDZ domain-containing protein</fullName>
    </recommendedName>
</protein>
<dbReference type="SUPFAM" id="SSF50494">
    <property type="entry name" value="Trypsin-like serine proteases"/>
    <property type="match status" value="1"/>
</dbReference>
<dbReference type="Pfam" id="PF13365">
    <property type="entry name" value="Trypsin_2"/>
    <property type="match status" value="1"/>
</dbReference>
<evidence type="ECO:0000256" key="1">
    <source>
        <dbReference type="ARBA" id="ARBA00022670"/>
    </source>
</evidence>
<organism evidence="5 6">
    <name type="scientific">Symbiobacterium thermophilum</name>
    <dbReference type="NCBI Taxonomy" id="2734"/>
    <lineage>
        <taxon>Bacteria</taxon>
        <taxon>Bacillati</taxon>
        <taxon>Bacillota</taxon>
        <taxon>Clostridia</taxon>
        <taxon>Eubacteriales</taxon>
        <taxon>Symbiobacteriaceae</taxon>
        <taxon>Symbiobacterium</taxon>
    </lineage>
</organism>
<gene>
    <name evidence="5" type="ORF">CWE10_06000</name>
</gene>
<dbReference type="Gene3D" id="2.40.10.120">
    <property type="match status" value="1"/>
</dbReference>
<dbReference type="GO" id="GO:0004252">
    <property type="term" value="F:serine-type endopeptidase activity"/>
    <property type="evidence" value="ECO:0007669"/>
    <property type="project" value="InterPro"/>
</dbReference>
<evidence type="ECO:0000313" key="6">
    <source>
        <dbReference type="Proteomes" id="UP000732377"/>
    </source>
</evidence>
<name>A0A953LDT0_SYMTR</name>
<evidence type="ECO:0000313" key="5">
    <source>
        <dbReference type="EMBL" id="MBY6275765.1"/>
    </source>
</evidence>
<reference evidence="5" key="1">
    <citation type="submission" date="2017-11" db="EMBL/GenBank/DDBJ databases">
        <title>Three new genomes from thermophilic consortium.</title>
        <authorList>
            <person name="Quaggio R."/>
            <person name="Amgarten D."/>
            <person name="Setubal J.C."/>
        </authorList>
    </citation>
    <scope>NUCLEOTIDE SEQUENCE</scope>
    <source>
        <strain evidence="5">ZCTH01-B2</strain>
    </source>
</reference>
<dbReference type="AlphaFoldDB" id="A0A953LDT0"/>
<dbReference type="InterPro" id="IPR036034">
    <property type="entry name" value="PDZ_sf"/>
</dbReference>
<feature type="region of interest" description="Disordered" evidence="3">
    <location>
        <begin position="311"/>
        <end position="332"/>
    </location>
</feature>
<keyword evidence="1" id="KW-0645">Protease</keyword>
<dbReference type="Gene3D" id="2.30.42.10">
    <property type="match status" value="1"/>
</dbReference>
<dbReference type="EMBL" id="PIUK01000039">
    <property type="protein sequence ID" value="MBY6275765.1"/>
    <property type="molecule type" value="Genomic_DNA"/>
</dbReference>
<dbReference type="InterPro" id="IPR051201">
    <property type="entry name" value="Chloro_Bact_Ser_Proteases"/>
</dbReference>
<keyword evidence="2" id="KW-0378">Hydrolase</keyword>
<dbReference type="InterPro" id="IPR001478">
    <property type="entry name" value="PDZ"/>
</dbReference>
<dbReference type="Proteomes" id="UP000732377">
    <property type="component" value="Unassembled WGS sequence"/>
</dbReference>
<dbReference type="InterPro" id="IPR009003">
    <property type="entry name" value="Peptidase_S1_PA"/>
</dbReference>
<feature type="compositionally biased region" description="Acidic residues" evidence="3">
    <location>
        <begin position="318"/>
        <end position="332"/>
    </location>
</feature>
<sequence>MGVDPFSSALIAALDRVRPAVVHIYAATPKTGQVALGTGVILDHYHIISTAQIVAPEDEITIKTADGKRRRAECIGVDPLYFLTVLQVEERLPHDPPTFAPDGTTPVGLFVAAVGYALGQEHTAASGIISSSDRTVYRPKARGRGNLPVDGLLLTSAAIHPGNAGGPLIDLEGRVVGINGIPWQGGLSLAIQASVAARVASQIIDYGYAVHPWLGFSGEVDVIDDIWVEMLNLPTDRGLVVQHVASDGPGRRAGVQEMDMIMAVGDRQPVLSTGMIRKLLSTRRYGDQVPMTVLRQGELIELRLPVEEIPGLDRFDPVSDDDESAAPDDDED</sequence>